<dbReference type="Proteomes" id="UP000632222">
    <property type="component" value="Unassembled WGS sequence"/>
</dbReference>
<sequence length="746" mass="86365">MKQAAHHLPRYLDDFIGRTRDLQKLGEALQKYRLISVVGFGGVGKTRLAVEFSRQQALNFQDGICFFDAYTSRNTNEFISMIAKSFDITDVKIERISEFLAEYFQHKHTLLMFDNLEHLSDIGVFIRNLLAGCPSLHILVTSRERLKVRGECVFKIHPFNFEAFESDFSCNEAMQLFDSRARMVNPDFTLTPEHQGWVFQICQLLEGIPLSIELVASQVYSHSLQHILKFLQDNLLLSADHVSIDLDDRQRSMKSVIDWSYQLLDAQQQKVFRSLSFFDAKFDLDETLHMLSFLFEQQHIQADPRTLLTSLMEKNLLYHKVGGDGRVLIFYLDVVKVYARTLMTAAEKEELLDLYTRYYFQRIQTNREAPFDVQSEYFILHASNIHQTIRANLPERPWLSAQLVSYIWKYWQASRYFYLGLTYTDALHAAYQRVDPHHRNNEFGLSIVNTLIGAAWISNDNFDFEGSRRYFTQALEVAQQHQNLLGMAAAYQGLAHLCMFWGDLQQADRFTHMAQQIIEQTGNPDQKCWIQSHQGRLLFTKGQYSEAETYFLESLQVFQERSNTWGMAWTQLHLAELYFETQQFDRAETLVQNQLNNTLLSFEEMNTVRLHLLLLATKVHLALGRTQQARDTLQVCLGHFADRTRAIKVNDLMGVQILLLVQEGATEAATQLIHQVMQSKQTVATINSMLDINCCAALIGLQEGSFTEARKMHQLCLDIHQQFGWAISPRRATLYQQLQHQLAVLA</sequence>
<name>A0ABQ2DI41_9DEIO</name>
<keyword evidence="3" id="KW-1185">Reference proteome</keyword>
<organism evidence="2 3">
    <name type="scientific">Deinococcus roseus</name>
    <dbReference type="NCBI Taxonomy" id="392414"/>
    <lineage>
        <taxon>Bacteria</taxon>
        <taxon>Thermotogati</taxon>
        <taxon>Deinococcota</taxon>
        <taxon>Deinococci</taxon>
        <taxon>Deinococcales</taxon>
        <taxon>Deinococcaceae</taxon>
        <taxon>Deinococcus</taxon>
    </lineage>
</organism>
<comment type="caution">
    <text evidence="2">The sequence shown here is derived from an EMBL/GenBank/DDBJ whole genome shotgun (WGS) entry which is preliminary data.</text>
</comment>
<dbReference type="InterPro" id="IPR041617">
    <property type="entry name" value="TPR_MalT"/>
</dbReference>
<evidence type="ECO:0000313" key="2">
    <source>
        <dbReference type="EMBL" id="GGJ56163.1"/>
    </source>
</evidence>
<dbReference type="Gene3D" id="3.40.50.300">
    <property type="entry name" value="P-loop containing nucleotide triphosphate hydrolases"/>
    <property type="match status" value="1"/>
</dbReference>
<feature type="domain" description="MalT-like TPR region" evidence="1">
    <location>
        <begin position="463"/>
        <end position="712"/>
    </location>
</feature>
<dbReference type="InterPro" id="IPR027417">
    <property type="entry name" value="P-loop_NTPase"/>
</dbReference>
<protein>
    <recommendedName>
        <fullName evidence="1">MalT-like TPR region domain-containing protein</fullName>
    </recommendedName>
</protein>
<dbReference type="Pfam" id="PF17874">
    <property type="entry name" value="TPR_MalT"/>
    <property type="match status" value="1"/>
</dbReference>
<evidence type="ECO:0000313" key="3">
    <source>
        <dbReference type="Proteomes" id="UP000632222"/>
    </source>
</evidence>
<dbReference type="RefSeq" id="WP_189008200.1">
    <property type="nucleotide sequence ID" value="NZ_BMOD01000035.1"/>
</dbReference>
<dbReference type="PANTHER" id="PTHR47691">
    <property type="entry name" value="REGULATOR-RELATED"/>
    <property type="match status" value="1"/>
</dbReference>
<dbReference type="EMBL" id="BMOD01000035">
    <property type="protein sequence ID" value="GGJ56163.1"/>
    <property type="molecule type" value="Genomic_DNA"/>
</dbReference>
<dbReference type="SUPFAM" id="SSF48452">
    <property type="entry name" value="TPR-like"/>
    <property type="match status" value="1"/>
</dbReference>
<reference evidence="3" key="1">
    <citation type="journal article" date="2019" name="Int. J. Syst. Evol. Microbiol.">
        <title>The Global Catalogue of Microorganisms (GCM) 10K type strain sequencing project: providing services to taxonomists for standard genome sequencing and annotation.</title>
        <authorList>
            <consortium name="The Broad Institute Genomics Platform"/>
            <consortium name="The Broad Institute Genome Sequencing Center for Infectious Disease"/>
            <person name="Wu L."/>
            <person name="Ma J."/>
        </authorList>
    </citation>
    <scope>NUCLEOTIDE SEQUENCE [LARGE SCALE GENOMIC DNA]</scope>
    <source>
        <strain evidence="3">JCM 14370</strain>
    </source>
</reference>
<dbReference type="PRINTS" id="PR00364">
    <property type="entry name" value="DISEASERSIST"/>
</dbReference>
<dbReference type="PANTHER" id="PTHR47691:SF3">
    <property type="entry name" value="HTH-TYPE TRANSCRIPTIONAL REGULATOR RV0890C-RELATED"/>
    <property type="match status" value="1"/>
</dbReference>
<gene>
    <name evidence="2" type="ORF">GCM10008938_47890</name>
</gene>
<accession>A0ABQ2DI41</accession>
<dbReference type="SMART" id="SM00028">
    <property type="entry name" value="TPR"/>
    <property type="match status" value="3"/>
</dbReference>
<proteinExistence type="predicted"/>
<dbReference type="Gene3D" id="1.25.40.10">
    <property type="entry name" value="Tetratricopeptide repeat domain"/>
    <property type="match status" value="2"/>
</dbReference>
<dbReference type="SUPFAM" id="SSF52540">
    <property type="entry name" value="P-loop containing nucleoside triphosphate hydrolases"/>
    <property type="match status" value="1"/>
</dbReference>
<dbReference type="InterPro" id="IPR011990">
    <property type="entry name" value="TPR-like_helical_dom_sf"/>
</dbReference>
<dbReference type="InterPro" id="IPR019734">
    <property type="entry name" value="TPR_rpt"/>
</dbReference>
<evidence type="ECO:0000259" key="1">
    <source>
        <dbReference type="Pfam" id="PF17874"/>
    </source>
</evidence>